<dbReference type="STRING" id="106004.A0A1Y2F0Z9"/>
<dbReference type="OrthoDB" id="341421at2759"/>
<keyword evidence="1" id="KW-0479">Metal-binding</keyword>
<dbReference type="Pfam" id="PF01753">
    <property type="entry name" value="zf-MYND"/>
    <property type="match status" value="1"/>
</dbReference>
<dbReference type="AlphaFoldDB" id="A0A1Y2F0Z9"/>
<evidence type="ECO:0000259" key="5">
    <source>
        <dbReference type="PROSITE" id="PS50865"/>
    </source>
</evidence>
<evidence type="ECO:0000256" key="4">
    <source>
        <dbReference type="PROSITE-ProRule" id="PRU00134"/>
    </source>
</evidence>
<dbReference type="PROSITE" id="PS50865">
    <property type="entry name" value="ZF_MYND_2"/>
    <property type="match status" value="1"/>
</dbReference>
<keyword evidence="2 4" id="KW-0863">Zinc-finger</keyword>
<dbReference type="InParanoid" id="A0A1Y2F0Z9"/>
<feature type="domain" description="MYND-type" evidence="5">
    <location>
        <begin position="21"/>
        <end position="64"/>
    </location>
</feature>
<proteinExistence type="predicted"/>
<accession>A0A1Y2F0Z9</accession>
<dbReference type="EMBL" id="MCGR01000031">
    <property type="protein sequence ID" value="ORY77558.1"/>
    <property type="molecule type" value="Genomic_DNA"/>
</dbReference>
<dbReference type="Gene3D" id="6.10.140.2220">
    <property type="match status" value="1"/>
</dbReference>
<gene>
    <name evidence="6" type="ORF">BCR35DRAFT_112703</name>
</gene>
<keyword evidence="3" id="KW-0862">Zinc</keyword>
<dbReference type="SUPFAM" id="SSF144232">
    <property type="entry name" value="HIT/MYND zinc finger-like"/>
    <property type="match status" value="1"/>
</dbReference>
<keyword evidence="7" id="KW-1185">Reference proteome</keyword>
<reference evidence="6 7" key="1">
    <citation type="submission" date="2016-07" db="EMBL/GenBank/DDBJ databases">
        <title>Pervasive Adenine N6-methylation of Active Genes in Fungi.</title>
        <authorList>
            <consortium name="DOE Joint Genome Institute"/>
            <person name="Mondo S.J."/>
            <person name="Dannebaum R.O."/>
            <person name="Kuo R.C."/>
            <person name="Labutti K."/>
            <person name="Haridas S."/>
            <person name="Kuo A."/>
            <person name="Salamov A."/>
            <person name="Ahrendt S.R."/>
            <person name="Lipzen A."/>
            <person name="Sullivan W."/>
            <person name="Andreopoulos W.B."/>
            <person name="Clum A."/>
            <person name="Lindquist E."/>
            <person name="Daum C."/>
            <person name="Ramamoorthy G.K."/>
            <person name="Gryganskyi A."/>
            <person name="Culley D."/>
            <person name="Magnuson J.K."/>
            <person name="James T.Y."/>
            <person name="O'Malley M.A."/>
            <person name="Stajich J.E."/>
            <person name="Spatafora J.W."/>
            <person name="Visel A."/>
            <person name="Grigoriev I.V."/>
        </authorList>
    </citation>
    <scope>NUCLEOTIDE SEQUENCE [LARGE SCALE GENOMIC DNA]</scope>
    <source>
        <strain evidence="6 7">62-1032</strain>
    </source>
</reference>
<name>A0A1Y2F0Z9_9BASI</name>
<dbReference type="InterPro" id="IPR002893">
    <property type="entry name" value="Znf_MYND"/>
</dbReference>
<evidence type="ECO:0000313" key="6">
    <source>
        <dbReference type="EMBL" id="ORY77558.1"/>
    </source>
</evidence>
<evidence type="ECO:0000256" key="1">
    <source>
        <dbReference type="ARBA" id="ARBA00022723"/>
    </source>
</evidence>
<sequence length="219" mass="24476">MSLTLDDLRLEPKPQDPKDACAWCKTKQGEENVKLLHCSRCSLNTRYCGKACQVAHWPTHKSACRRAASAMEQLERSSLASPRLAIYMQQDLNYLSGIKKELIYAARSALRIGHTESLRMTHYLLLRVDYDPSKPTYSQQHIYKHAQVRSLAEDIKSEEFNYGGSLQEIIPVHPPSARGGPMDPTIAADAIEIAVNVEVDVESSGRGGILTHREQSPGF</sequence>
<organism evidence="6 7">
    <name type="scientific">Leucosporidium creatinivorum</name>
    <dbReference type="NCBI Taxonomy" id="106004"/>
    <lineage>
        <taxon>Eukaryota</taxon>
        <taxon>Fungi</taxon>
        <taxon>Dikarya</taxon>
        <taxon>Basidiomycota</taxon>
        <taxon>Pucciniomycotina</taxon>
        <taxon>Microbotryomycetes</taxon>
        <taxon>Leucosporidiales</taxon>
        <taxon>Leucosporidium</taxon>
    </lineage>
</organism>
<evidence type="ECO:0000313" key="7">
    <source>
        <dbReference type="Proteomes" id="UP000193467"/>
    </source>
</evidence>
<evidence type="ECO:0000256" key="3">
    <source>
        <dbReference type="ARBA" id="ARBA00022833"/>
    </source>
</evidence>
<dbReference type="GO" id="GO:0008270">
    <property type="term" value="F:zinc ion binding"/>
    <property type="evidence" value="ECO:0007669"/>
    <property type="project" value="UniProtKB-KW"/>
</dbReference>
<protein>
    <recommendedName>
        <fullName evidence="5">MYND-type domain-containing protein</fullName>
    </recommendedName>
</protein>
<comment type="caution">
    <text evidence="6">The sequence shown here is derived from an EMBL/GenBank/DDBJ whole genome shotgun (WGS) entry which is preliminary data.</text>
</comment>
<evidence type="ECO:0000256" key="2">
    <source>
        <dbReference type="ARBA" id="ARBA00022771"/>
    </source>
</evidence>
<dbReference type="Proteomes" id="UP000193467">
    <property type="component" value="Unassembled WGS sequence"/>
</dbReference>